<dbReference type="OrthoDB" id="9810761at2"/>
<reference evidence="4 6" key="2">
    <citation type="submission" date="2020-06" db="EMBL/GenBank/DDBJ databases">
        <title>Complete genome of Paenibacillus barcinonensis KACC11450.</title>
        <authorList>
            <person name="Kim M."/>
            <person name="Park Y.-J."/>
            <person name="Shin J.-H."/>
        </authorList>
    </citation>
    <scope>NUCLEOTIDE SEQUENCE [LARGE SCALE GENOMIC DNA]</scope>
    <source>
        <strain evidence="4 6">KACC11450</strain>
    </source>
</reference>
<dbReference type="InterPro" id="IPR001482">
    <property type="entry name" value="T2SS/T4SS_dom"/>
</dbReference>
<evidence type="ECO:0000313" key="6">
    <source>
        <dbReference type="Proteomes" id="UP000509327"/>
    </source>
</evidence>
<keyword evidence="6" id="KW-1185">Reference proteome</keyword>
<comment type="similarity">
    <text evidence="1">Belongs to the GSP E family.</text>
</comment>
<dbReference type="PANTHER" id="PTHR30486">
    <property type="entry name" value="TWITCHING MOTILITY PROTEIN PILT"/>
    <property type="match status" value="1"/>
</dbReference>
<gene>
    <name evidence="3" type="ORF">DFQ00_11931</name>
    <name evidence="4" type="ORF">HUB98_23700</name>
</gene>
<dbReference type="GO" id="GO:0016887">
    <property type="term" value="F:ATP hydrolysis activity"/>
    <property type="evidence" value="ECO:0007669"/>
    <property type="project" value="InterPro"/>
</dbReference>
<proteinExistence type="inferred from homology"/>
<evidence type="ECO:0000313" key="5">
    <source>
        <dbReference type="Proteomes" id="UP000247790"/>
    </source>
</evidence>
<dbReference type="PANTHER" id="PTHR30486:SF6">
    <property type="entry name" value="TYPE IV PILUS RETRACTATION ATPASE PILT"/>
    <property type="match status" value="1"/>
</dbReference>
<dbReference type="Pfam" id="PF00437">
    <property type="entry name" value="T2SSE"/>
    <property type="match status" value="1"/>
</dbReference>
<name>A0A2V4WD07_PAEBA</name>
<reference evidence="3 5" key="1">
    <citation type="submission" date="2018-06" db="EMBL/GenBank/DDBJ databases">
        <title>Genomic Encyclopedia of Type Strains, Phase III (KMG-III): the genomes of soil and plant-associated and newly described type strains.</title>
        <authorList>
            <person name="Whitman W."/>
        </authorList>
    </citation>
    <scope>NUCLEOTIDE SEQUENCE [LARGE SCALE GENOMIC DNA]</scope>
    <source>
        <strain evidence="3 5">CECT 7022</strain>
    </source>
</reference>
<dbReference type="CDD" id="cd01130">
    <property type="entry name" value="VirB11-like_ATPase"/>
    <property type="match status" value="1"/>
</dbReference>
<evidence type="ECO:0000313" key="4">
    <source>
        <dbReference type="EMBL" id="QKS58924.1"/>
    </source>
</evidence>
<dbReference type="EMBL" id="CP054614">
    <property type="protein sequence ID" value="QKS58924.1"/>
    <property type="molecule type" value="Genomic_DNA"/>
</dbReference>
<dbReference type="Proteomes" id="UP000247790">
    <property type="component" value="Unassembled WGS sequence"/>
</dbReference>
<dbReference type="Proteomes" id="UP000509327">
    <property type="component" value="Chromosome"/>
</dbReference>
<feature type="domain" description="Bacterial type II secretion system protein E" evidence="2">
    <location>
        <begin position="74"/>
        <end position="350"/>
    </location>
</feature>
<evidence type="ECO:0000259" key="2">
    <source>
        <dbReference type="Pfam" id="PF00437"/>
    </source>
</evidence>
<dbReference type="RefSeq" id="WP_110898647.1">
    <property type="nucleotide sequence ID" value="NZ_CP054614.1"/>
</dbReference>
<protein>
    <submittedName>
        <fullName evidence="4">CpaF family protein</fullName>
    </submittedName>
    <submittedName>
        <fullName evidence="3">Pilus assembly protein CpaF</fullName>
    </submittedName>
</protein>
<dbReference type="Gene3D" id="3.30.450.380">
    <property type="match status" value="1"/>
</dbReference>
<dbReference type="InterPro" id="IPR050921">
    <property type="entry name" value="T4SS_GSP_E_ATPase"/>
</dbReference>
<sequence length="427" mass="47719">MTERSWNTLDHEQQFQRMRREVRASLDLTSSAGDEELWHGIERRILGDPNLGELTSGERHAWVQRLFDSFRGLDILQPLVDHPDITEIMINSHLEIFVEQEGDVRQIPLQFESRERLEDIIQMIVSGVNRIVNESSPIVDARLKDGSRVNIVLPPIALKGPTMTIRKFPSEPMTMSDLIEKGALHQDAAILLQQLVRSKYNIFIGGGTGSGKTTFLNALSQFIPSDERIITIEDSAELQIVTVPNLVSLETRNANTEGKGQISIRDLIKSSLRMRPNRIVIGEVRGAEALDMLQAMNTGHDGSLSTGHANTISDMISRLETMVLSGAELPIEVVRQQISSAIDIFVHLSRLRDRSRRVTEISEVIGMHGGEVLLNPLFRFQEQEEREGRIIGGLVQVGKLMKVDKIQMAGLGEWLGRYIAQTEGAGA</sequence>
<accession>A0A2V4WD07</accession>
<evidence type="ECO:0000256" key="1">
    <source>
        <dbReference type="ARBA" id="ARBA00006611"/>
    </source>
</evidence>
<dbReference type="SUPFAM" id="SSF52540">
    <property type="entry name" value="P-loop containing nucleoside triphosphate hydrolases"/>
    <property type="match status" value="1"/>
</dbReference>
<dbReference type="Gene3D" id="3.40.50.300">
    <property type="entry name" value="P-loop containing nucleotide triphosphate hydrolases"/>
    <property type="match status" value="1"/>
</dbReference>
<dbReference type="EMBL" id="QJSW01000019">
    <property type="protein sequence ID" value="PYE45484.1"/>
    <property type="molecule type" value="Genomic_DNA"/>
</dbReference>
<evidence type="ECO:0000313" key="3">
    <source>
        <dbReference type="EMBL" id="PYE45484.1"/>
    </source>
</evidence>
<dbReference type="AlphaFoldDB" id="A0A2V4WD07"/>
<organism evidence="3 5">
    <name type="scientific">Paenibacillus barcinonensis</name>
    <dbReference type="NCBI Taxonomy" id="198119"/>
    <lineage>
        <taxon>Bacteria</taxon>
        <taxon>Bacillati</taxon>
        <taxon>Bacillota</taxon>
        <taxon>Bacilli</taxon>
        <taxon>Bacillales</taxon>
        <taxon>Paenibacillaceae</taxon>
        <taxon>Paenibacillus</taxon>
    </lineage>
</organism>
<dbReference type="InterPro" id="IPR027417">
    <property type="entry name" value="P-loop_NTPase"/>
</dbReference>